<keyword evidence="9 12" id="KW-0472">Membrane</keyword>
<keyword evidence="7 10" id="KW-0408">Iron</keyword>
<dbReference type="GO" id="GO:0016020">
    <property type="term" value="C:membrane"/>
    <property type="evidence" value="ECO:0007669"/>
    <property type="project" value="UniProtKB-SubCell"/>
</dbReference>
<evidence type="ECO:0000256" key="11">
    <source>
        <dbReference type="RuleBase" id="RU000461"/>
    </source>
</evidence>
<evidence type="ECO:0000256" key="6">
    <source>
        <dbReference type="ARBA" id="ARBA00023002"/>
    </source>
</evidence>
<evidence type="ECO:0000313" key="13">
    <source>
        <dbReference type="EMBL" id="KAI5435195.1"/>
    </source>
</evidence>
<keyword evidence="12" id="KW-1133">Transmembrane helix</keyword>
<keyword evidence="4 10" id="KW-0349">Heme</keyword>
<dbReference type="EMBL" id="JAMSHJ010000002">
    <property type="protein sequence ID" value="KAI5435195.1"/>
    <property type="molecule type" value="Genomic_DNA"/>
</dbReference>
<reference evidence="13 14" key="1">
    <citation type="journal article" date="2022" name="Nat. Genet.">
        <title>Improved pea reference genome and pan-genome highlight genomic features and evolutionary characteristics.</title>
        <authorList>
            <person name="Yang T."/>
            <person name="Liu R."/>
            <person name="Luo Y."/>
            <person name="Hu S."/>
            <person name="Wang D."/>
            <person name="Wang C."/>
            <person name="Pandey M.K."/>
            <person name="Ge S."/>
            <person name="Xu Q."/>
            <person name="Li N."/>
            <person name="Li G."/>
            <person name="Huang Y."/>
            <person name="Saxena R.K."/>
            <person name="Ji Y."/>
            <person name="Li M."/>
            <person name="Yan X."/>
            <person name="He Y."/>
            <person name="Liu Y."/>
            <person name="Wang X."/>
            <person name="Xiang C."/>
            <person name="Varshney R.K."/>
            <person name="Ding H."/>
            <person name="Gao S."/>
            <person name="Zong X."/>
        </authorList>
    </citation>
    <scope>NUCLEOTIDE SEQUENCE [LARGE SCALE GENOMIC DNA]</scope>
    <source>
        <strain evidence="13 14">cv. Zhongwan 6</strain>
    </source>
</reference>
<dbReference type="PANTHER" id="PTHR47943:SF9">
    <property type="entry name" value="CYTOCHROME P450"/>
    <property type="match status" value="1"/>
</dbReference>
<dbReference type="InterPro" id="IPR001128">
    <property type="entry name" value="Cyt_P450"/>
</dbReference>
<dbReference type="InterPro" id="IPR017972">
    <property type="entry name" value="Cyt_P450_CS"/>
</dbReference>
<name>A0A9D4YDI2_PEA</name>
<evidence type="ECO:0000256" key="1">
    <source>
        <dbReference type="ARBA" id="ARBA00001971"/>
    </source>
</evidence>
<dbReference type="FunFam" id="1.10.630.10:FF:000011">
    <property type="entry name" value="Cytochrome P450 83B1"/>
    <property type="match status" value="1"/>
</dbReference>
<dbReference type="InterPro" id="IPR036396">
    <property type="entry name" value="Cyt_P450_sf"/>
</dbReference>
<gene>
    <name evidence="13" type="ORF">KIW84_021858</name>
</gene>
<dbReference type="PROSITE" id="PS00086">
    <property type="entry name" value="CYTOCHROME_P450"/>
    <property type="match status" value="1"/>
</dbReference>
<accession>A0A9D4YDI2</accession>
<comment type="similarity">
    <text evidence="3 11">Belongs to the cytochrome P450 family.</text>
</comment>
<dbReference type="CDD" id="cd11072">
    <property type="entry name" value="CYP71-like"/>
    <property type="match status" value="1"/>
</dbReference>
<dbReference type="GO" id="GO:0020037">
    <property type="term" value="F:heme binding"/>
    <property type="evidence" value="ECO:0007669"/>
    <property type="project" value="InterPro"/>
</dbReference>
<evidence type="ECO:0000256" key="3">
    <source>
        <dbReference type="ARBA" id="ARBA00010617"/>
    </source>
</evidence>
<comment type="subcellular location">
    <subcellularLocation>
        <location evidence="2">Membrane</location>
    </subcellularLocation>
</comment>
<protein>
    <recommendedName>
        <fullName evidence="15">Cytochrome P450</fullName>
    </recommendedName>
</protein>
<keyword evidence="14" id="KW-1185">Reference proteome</keyword>
<keyword evidence="5 10" id="KW-0479">Metal-binding</keyword>
<dbReference type="GO" id="GO:0005506">
    <property type="term" value="F:iron ion binding"/>
    <property type="evidence" value="ECO:0007669"/>
    <property type="project" value="InterPro"/>
</dbReference>
<evidence type="ECO:0000256" key="8">
    <source>
        <dbReference type="ARBA" id="ARBA00023033"/>
    </source>
</evidence>
<organism evidence="13 14">
    <name type="scientific">Pisum sativum</name>
    <name type="common">Garden pea</name>
    <name type="synonym">Lathyrus oleraceus</name>
    <dbReference type="NCBI Taxonomy" id="3888"/>
    <lineage>
        <taxon>Eukaryota</taxon>
        <taxon>Viridiplantae</taxon>
        <taxon>Streptophyta</taxon>
        <taxon>Embryophyta</taxon>
        <taxon>Tracheophyta</taxon>
        <taxon>Spermatophyta</taxon>
        <taxon>Magnoliopsida</taxon>
        <taxon>eudicotyledons</taxon>
        <taxon>Gunneridae</taxon>
        <taxon>Pentapetalae</taxon>
        <taxon>rosids</taxon>
        <taxon>fabids</taxon>
        <taxon>Fabales</taxon>
        <taxon>Fabaceae</taxon>
        <taxon>Papilionoideae</taxon>
        <taxon>50 kb inversion clade</taxon>
        <taxon>NPAAA clade</taxon>
        <taxon>Hologalegina</taxon>
        <taxon>IRL clade</taxon>
        <taxon>Fabeae</taxon>
        <taxon>Lathyrus</taxon>
    </lineage>
</organism>
<keyword evidence="8 11" id="KW-0503">Monooxygenase</keyword>
<dbReference type="GO" id="GO:0016705">
    <property type="term" value="F:oxidoreductase activity, acting on paired donors, with incorporation or reduction of molecular oxygen"/>
    <property type="evidence" value="ECO:0007669"/>
    <property type="project" value="InterPro"/>
</dbReference>
<comment type="cofactor">
    <cofactor evidence="1 10">
        <name>heme</name>
        <dbReference type="ChEBI" id="CHEBI:30413"/>
    </cofactor>
</comment>
<sequence>MTSLEITNHSILETMSFAAITVLAFLFITLTYFLFTFFSNPKQKNSNHKKPPGPPTLPIIGNLHILGKLPHRTLQSLSRKYGPIMSLQLGQVPTVVISSSKAAELFLKTHDIVFASRPKTVASDILSYGSKGVAFSEYGPYWRNMRKLLSLKLVSPSKIEKFAPIRKDELDVLVKSLEKAASVGEVVNVSEAVENVIEDIMYKMVLGRSKYEEFDIKGLVQQATSLFGAFNLADYVPWLGVLDIQGLTRACKKVGRAIDDALEVIITDHEQVTNVDKNRHEDFMDILLSILYQTTDHENESNDVIDRTNIKAILLDLLIATLDTSSTTIEWTLSELVRHPRVMKILQNEIQNEVGNKRMVEEKDLKKLNYLDMVIDEVLRLYPIVPLLLPRESRESITIDDYFIKEKTRVLINAWAIGRDPNVWSENVEEFYPERFINKKMNYLGNEFESIPFGSGRRGCFGIQMGLITVKFVIAQLVHCFNWELPYNTNPSNLNMEEKFGITIPRAQHLLAIPRYRLVDVELE</sequence>
<comment type="caution">
    <text evidence="13">The sequence shown here is derived from an EMBL/GenBank/DDBJ whole genome shotgun (WGS) entry which is preliminary data.</text>
</comment>
<evidence type="ECO:0000313" key="14">
    <source>
        <dbReference type="Proteomes" id="UP001058974"/>
    </source>
</evidence>
<dbReference type="SUPFAM" id="SSF48264">
    <property type="entry name" value="Cytochrome P450"/>
    <property type="match status" value="1"/>
</dbReference>
<proteinExistence type="inferred from homology"/>
<dbReference type="OrthoDB" id="2789670at2759"/>
<dbReference type="InterPro" id="IPR002401">
    <property type="entry name" value="Cyt_P450_E_grp-I"/>
</dbReference>
<feature type="binding site" description="axial binding residue" evidence="10">
    <location>
        <position position="460"/>
    </location>
    <ligand>
        <name>heme</name>
        <dbReference type="ChEBI" id="CHEBI:30413"/>
    </ligand>
    <ligandPart>
        <name>Fe</name>
        <dbReference type="ChEBI" id="CHEBI:18248"/>
    </ligandPart>
</feature>
<evidence type="ECO:0000256" key="10">
    <source>
        <dbReference type="PIRSR" id="PIRSR602401-1"/>
    </source>
</evidence>
<dbReference type="Pfam" id="PF00067">
    <property type="entry name" value="p450"/>
    <property type="match status" value="1"/>
</dbReference>
<dbReference type="AlphaFoldDB" id="A0A9D4YDI2"/>
<dbReference type="Gene3D" id="1.10.630.10">
    <property type="entry name" value="Cytochrome P450"/>
    <property type="match status" value="1"/>
</dbReference>
<dbReference type="PRINTS" id="PR00463">
    <property type="entry name" value="EP450I"/>
</dbReference>
<dbReference type="GO" id="GO:0004497">
    <property type="term" value="F:monooxygenase activity"/>
    <property type="evidence" value="ECO:0007669"/>
    <property type="project" value="UniProtKB-KW"/>
</dbReference>
<evidence type="ECO:0000256" key="5">
    <source>
        <dbReference type="ARBA" id="ARBA00022723"/>
    </source>
</evidence>
<feature type="transmembrane region" description="Helical" evidence="12">
    <location>
        <begin position="15"/>
        <end position="38"/>
    </location>
</feature>
<evidence type="ECO:0000256" key="12">
    <source>
        <dbReference type="SAM" id="Phobius"/>
    </source>
</evidence>
<evidence type="ECO:0000256" key="7">
    <source>
        <dbReference type="ARBA" id="ARBA00023004"/>
    </source>
</evidence>
<evidence type="ECO:0000256" key="4">
    <source>
        <dbReference type="ARBA" id="ARBA00022617"/>
    </source>
</evidence>
<dbReference type="PANTHER" id="PTHR47943">
    <property type="entry name" value="CYTOCHROME P450 93A3-LIKE"/>
    <property type="match status" value="1"/>
</dbReference>
<keyword evidence="12" id="KW-0812">Transmembrane</keyword>
<dbReference type="PRINTS" id="PR00385">
    <property type="entry name" value="P450"/>
</dbReference>
<dbReference type="Gramene" id="Psat02G0185800-T1">
    <property type="protein sequence ID" value="KAI5435195.1"/>
    <property type="gene ID" value="KIW84_021858"/>
</dbReference>
<dbReference type="Proteomes" id="UP001058974">
    <property type="component" value="Chromosome 2"/>
</dbReference>
<evidence type="ECO:0000256" key="9">
    <source>
        <dbReference type="ARBA" id="ARBA00023136"/>
    </source>
</evidence>
<keyword evidence="6 11" id="KW-0560">Oxidoreductase</keyword>
<evidence type="ECO:0000256" key="2">
    <source>
        <dbReference type="ARBA" id="ARBA00004370"/>
    </source>
</evidence>
<evidence type="ECO:0008006" key="15">
    <source>
        <dbReference type="Google" id="ProtNLM"/>
    </source>
</evidence>